<evidence type="ECO:0000256" key="1">
    <source>
        <dbReference type="ARBA" id="ARBA00002994"/>
    </source>
</evidence>
<dbReference type="InterPro" id="IPR029045">
    <property type="entry name" value="ClpP/crotonase-like_dom_sf"/>
</dbReference>
<keyword evidence="6" id="KW-0413">Isomerase</keyword>
<dbReference type="PROSITE" id="PS00166">
    <property type="entry name" value="ENOYL_COA_HYDRATASE"/>
    <property type="match status" value="1"/>
</dbReference>
<dbReference type="UniPathway" id="UPA00659"/>
<dbReference type="PANTHER" id="PTHR43149:SF1">
    <property type="entry name" value="DELTA(3,5)-DELTA(2,4)-DIENOYL-COA ISOMERASE, MITOCHONDRIAL"/>
    <property type="match status" value="1"/>
</dbReference>
<evidence type="ECO:0000313" key="10">
    <source>
        <dbReference type="EMBL" id="NDJ90089.1"/>
    </source>
</evidence>
<dbReference type="PANTHER" id="PTHR43149">
    <property type="entry name" value="ENOYL-COA HYDRATASE"/>
    <property type="match status" value="1"/>
</dbReference>
<keyword evidence="5" id="KW-0443">Lipid metabolism</keyword>
<dbReference type="InterPro" id="IPR018376">
    <property type="entry name" value="Enoyl-CoA_hyd/isom_CS"/>
</dbReference>
<dbReference type="GO" id="GO:0004300">
    <property type="term" value="F:enoyl-CoA hydratase activity"/>
    <property type="evidence" value="ECO:0007669"/>
    <property type="project" value="UniProtKB-EC"/>
</dbReference>
<evidence type="ECO:0000256" key="6">
    <source>
        <dbReference type="ARBA" id="ARBA00023235"/>
    </source>
</evidence>
<dbReference type="Pfam" id="PF00378">
    <property type="entry name" value="ECH_1"/>
    <property type="match status" value="2"/>
</dbReference>
<protein>
    <submittedName>
        <fullName evidence="10">Crotonase/enoyl-CoA hydratase family protein</fullName>
    </submittedName>
</protein>
<evidence type="ECO:0000256" key="7">
    <source>
        <dbReference type="ARBA" id="ARBA00023709"/>
    </source>
</evidence>
<dbReference type="SUPFAM" id="SSF52096">
    <property type="entry name" value="ClpP/crotonase"/>
    <property type="match status" value="1"/>
</dbReference>
<proteinExistence type="inferred from homology"/>
<evidence type="ECO:0000313" key="11">
    <source>
        <dbReference type="Proteomes" id="UP000466523"/>
    </source>
</evidence>
<accession>A0A7K3LCJ4</accession>
<dbReference type="GO" id="GO:0006635">
    <property type="term" value="P:fatty acid beta-oxidation"/>
    <property type="evidence" value="ECO:0007669"/>
    <property type="project" value="UniProtKB-UniPathway"/>
</dbReference>
<comment type="caution">
    <text evidence="10">The sequence shown here is derived from an EMBL/GenBank/DDBJ whole genome shotgun (WGS) entry which is preliminary data.</text>
</comment>
<comment type="catalytic activity">
    <reaction evidence="7">
        <text>a (3S)-3-hydroxyacyl-CoA = a (2E)-enoyl-CoA + H2O</text>
        <dbReference type="Rhea" id="RHEA:16105"/>
        <dbReference type="ChEBI" id="CHEBI:15377"/>
        <dbReference type="ChEBI" id="CHEBI:57318"/>
        <dbReference type="ChEBI" id="CHEBI:58856"/>
        <dbReference type="EC" id="4.2.1.17"/>
    </reaction>
</comment>
<reference evidence="10 11" key="1">
    <citation type="submission" date="2020-01" db="EMBL/GenBank/DDBJ databases">
        <authorList>
            <person name="Sanchez-Estrada R."/>
            <person name="Gonzalez-Y-Merchand J.A."/>
            <person name="Rivera-Gutierrez S."/>
        </authorList>
    </citation>
    <scope>NUCLEOTIDE SEQUENCE [LARGE SCALE GENOMIC DNA]</scope>
    <source>
        <strain evidence="10 11">CST 7247</strain>
    </source>
</reference>
<evidence type="ECO:0000256" key="3">
    <source>
        <dbReference type="ARBA" id="ARBA00005254"/>
    </source>
</evidence>
<evidence type="ECO:0000256" key="5">
    <source>
        <dbReference type="ARBA" id="ARBA00023098"/>
    </source>
</evidence>
<comment type="similarity">
    <text evidence="3 9">Belongs to the enoyl-CoA hydratase/isomerase family.</text>
</comment>
<dbReference type="Proteomes" id="UP000466523">
    <property type="component" value="Unassembled WGS sequence"/>
</dbReference>
<dbReference type="InterPro" id="IPR014748">
    <property type="entry name" value="Enoyl-CoA_hydra_C"/>
</dbReference>
<dbReference type="Gene3D" id="1.10.12.10">
    <property type="entry name" value="Lyase 2-enoyl-coa Hydratase, Chain A, domain 2"/>
    <property type="match status" value="1"/>
</dbReference>
<name>A0A7K3LCJ4_9MYCO</name>
<dbReference type="AlphaFoldDB" id="A0A7K3LCJ4"/>
<evidence type="ECO:0000256" key="9">
    <source>
        <dbReference type="RuleBase" id="RU003707"/>
    </source>
</evidence>
<dbReference type="CDD" id="cd06558">
    <property type="entry name" value="crotonase-like"/>
    <property type="match status" value="1"/>
</dbReference>
<dbReference type="Gene3D" id="3.90.226.10">
    <property type="entry name" value="2-enoyl-CoA Hydratase, Chain A, domain 1"/>
    <property type="match status" value="1"/>
</dbReference>
<dbReference type="NCBIfam" id="NF005699">
    <property type="entry name" value="PRK07509.1"/>
    <property type="match status" value="1"/>
</dbReference>
<comment type="function">
    <text evidence="1">Could possibly oxidize fatty acids using specific components.</text>
</comment>
<dbReference type="InterPro" id="IPR045002">
    <property type="entry name" value="Ech1-like"/>
</dbReference>
<evidence type="ECO:0000256" key="4">
    <source>
        <dbReference type="ARBA" id="ARBA00022832"/>
    </source>
</evidence>
<comment type="pathway">
    <text evidence="2">Lipid metabolism; fatty acid beta-oxidation.</text>
</comment>
<evidence type="ECO:0000256" key="2">
    <source>
        <dbReference type="ARBA" id="ARBA00005005"/>
    </source>
</evidence>
<dbReference type="GO" id="GO:0016853">
    <property type="term" value="F:isomerase activity"/>
    <property type="evidence" value="ECO:0007669"/>
    <property type="project" value="UniProtKB-KW"/>
</dbReference>
<evidence type="ECO:0000256" key="8">
    <source>
        <dbReference type="ARBA" id="ARBA00023717"/>
    </source>
</evidence>
<gene>
    <name evidence="10" type="ORF">GWR20_13150</name>
</gene>
<dbReference type="InterPro" id="IPR001753">
    <property type="entry name" value="Enoyl-CoA_hydra/iso"/>
</dbReference>
<comment type="catalytic activity">
    <reaction evidence="8">
        <text>a 4-saturated-(3S)-3-hydroxyacyl-CoA = a (3E)-enoyl-CoA + H2O</text>
        <dbReference type="Rhea" id="RHEA:20724"/>
        <dbReference type="ChEBI" id="CHEBI:15377"/>
        <dbReference type="ChEBI" id="CHEBI:58521"/>
        <dbReference type="ChEBI" id="CHEBI:137480"/>
        <dbReference type="EC" id="4.2.1.17"/>
    </reaction>
</comment>
<organism evidence="10 11">
    <name type="scientific">Mycolicibacter kumamotonensis</name>
    <dbReference type="NCBI Taxonomy" id="354243"/>
    <lineage>
        <taxon>Bacteria</taxon>
        <taxon>Bacillati</taxon>
        <taxon>Actinomycetota</taxon>
        <taxon>Actinomycetes</taxon>
        <taxon>Mycobacteriales</taxon>
        <taxon>Mycobacteriaceae</taxon>
        <taxon>Mycolicibacter</taxon>
    </lineage>
</organism>
<sequence>MSDVVLVDVADGVADVRLNRPEVMNAFNDELFEALIEAGQSLRSRPDLRAVVLSGEGRGFCAGLDRTSFAGQKSGGSLIPADADGDPQRWGDLGVEGLLLGRGQKAVWVWRLIEVPVIAAVHGAAIGAGLQLALGADIRYATGDAKLAAGEINWGLVPDMGGTQLLPALIGLDHARDLIYSGRTVRGDEAARLGLVTAVFDDPLTAATDFARNVAARNPQAIRNAKALTAAAVPVASANLRAERRAMWETIGTPNQLEAVQANIERREPRFVD</sequence>
<keyword evidence="4" id="KW-0276">Fatty acid metabolism</keyword>
<dbReference type="EMBL" id="JAACYR010000041">
    <property type="protein sequence ID" value="NDJ90089.1"/>
    <property type="molecule type" value="Genomic_DNA"/>
</dbReference>